<reference evidence="2 3" key="1">
    <citation type="submission" date="2016-10" db="EMBL/GenBank/DDBJ databases">
        <authorList>
            <person name="de Groot N.N."/>
        </authorList>
    </citation>
    <scope>NUCLEOTIDE SEQUENCE [LARGE SCALE GENOMIC DNA]</scope>
    <source>
        <strain evidence="2 3">CGMCC 1.9109</strain>
    </source>
</reference>
<protein>
    <submittedName>
        <fullName evidence="2">Nitrogen fixation protein FixH</fullName>
    </submittedName>
</protein>
<keyword evidence="3" id="KW-1185">Reference proteome</keyword>
<organism evidence="2 3">
    <name type="scientific">Kordiimonas lacus</name>
    <dbReference type="NCBI Taxonomy" id="637679"/>
    <lineage>
        <taxon>Bacteria</taxon>
        <taxon>Pseudomonadati</taxon>
        <taxon>Pseudomonadota</taxon>
        <taxon>Alphaproteobacteria</taxon>
        <taxon>Kordiimonadales</taxon>
        <taxon>Kordiimonadaceae</taxon>
        <taxon>Kordiimonas</taxon>
    </lineage>
</organism>
<dbReference type="Proteomes" id="UP000183685">
    <property type="component" value="Unassembled WGS sequence"/>
</dbReference>
<gene>
    <name evidence="2" type="ORF">SAMN04488071_1788</name>
</gene>
<dbReference type="STRING" id="637679.GCA_001550055_02067"/>
<evidence type="ECO:0000313" key="2">
    <source>
        <dbReference type="EMBL" id="SDE01193.1"/>
    </source>
</evidence>
<keyword evidence="1" id="KW-0472">Membrane</keyword>
<keyword evidence="1" id="KW-1133">Transmembrane helix</keyword>
<proteinExistence type="predicted"/>
<accession>A0A1G6ZFR5</accession>
<evidence type="ECO:0000313" key="3">
    <source>
        <dbReference type="Proteomes" id="UP000183685"/>
    </source>
</evidence>
<dbReference type="RefSeq" id="WP_068304598.1">
    <property type="nucleotide sequence ID" value="NZ_FNAK01000004.1"/>
</dbReference>
<evidence type="ECO:0000256" key="1">
    <source>
        <dbReference type="SAM" id="Phobius"/>
    </source>
</evidence>
<feature type="transmembrane region" description="Helical" evidence="1">
    <location>
        <begin position="15"/>
        <end position="38"/>
    </location>
</feature>
<dbReference type="Pfam" id="PF05751">
    <property type="entry name" value="FixH"/>
    <property type="match status" value="1"/>
</dbReference>
<sequence>MTIVTEEVTQKSGRWIPWMIVGFFVVVAILDGIFVYMATSTHTGVVTKHAYEEGLRYNETVAAADAQAALGWQGDVRFGEADKLLEFSLLDANGESMDGASVRAELTRPTQAGMDFTVPMVQTEGGVYSASLDFPEPGLWDVRIFVEWKQKQYQQTKRLVVAK</sequence>
<dbReference type="AlphaFoldDB" id="A0A1G6ZFR5"/>
<keyword evidence="1" id="KW-0812">Transmembrane</keyword>
<dbReference type="InterPro" id="IPR008620">
    <property type="entry name" value="FixH"/>
</dbReference>
<dbReference type="EMBL" id="FNAK01000004">
    <property type="protein sequence ID" value="SDE01193.1"/>
    <property type="molecule type" value="Genomic_DNA"/>
</dbReference>
<name>A0A1G6ZFR5_9PROT</name>